<keyword evidence="1" id="KW-0732">Signal</keyword>
<evidence type="ECO:0000256" key="1">
    <source>
        <dbReference type="SAM" id="SignalP"/>
    </source>
</evidence>
<feature type="signal peptide" evidence="1">
    <location>
        <begin position="1"/>
        <end position="24"/>
    </location>
</feature>
<accession>A0A8J3YJ01</accession>
<organism evidence="2 3">
    <name type="scientific">Virgisporangium aliadipatigenens</name>
    <dbReference type="NCBI Taxonomy" id="741659"/>
    <lineage>
        <taxon>Bacteria</taxon>
        <taxon>Bacillati</taxon>
        <taxon>Actinomycetota</taxon>
        <taxon>Actinomycetes</taxon>
        <taxon>Micromonosporales</taxon>
        <taxon>Micromonosporaceae</taxon>
        <taxon>Virgisporangium</taxon>
    </lineage>
</organism>
<proteinExistence type="predicted"/>
<name>A0A8J3YJ01_9ACTN</name>
<reference evidence="2" key="1">
    <citation type="submission" date="2021-01" db="EMBL/GenBank/DDBJ databases">
        <title>Whole genome shotgun sequence of Virgisporangium aliadipatigenens NBRC 105644.</title>
        <authorList>
            <person name="Komaki H."/>
            <person name="Tamura T."/>
        </authorList>
    </citation>
    <scope>NUCLEOTIDE SEQUENCE</scope>
    <source>
        <strain evidence="2">NBRC 105644</strain>
    </source>
</reference>
<dbReference type="Proteomes" id="UP000619260">
    <property type="component" value="Unassembled WGS sequence"/>
</dbReference>
<feature type="chain" id="PRO_5038401060" evidence="1">
    <location>
        <begin position="25"/>
        <end position="59"/>
    </location>
</feature>
<keyword evidence="3" id="KW-1185">Reference proteome</keyword>
<sequence length="59" mass="6045">MPCIVIKGGTMRRFVLALSALALALGIAIGSAPSTVDRSSAEVEIPVGKCYTHAGEIVC</sequence>
<protein>
    <submittedName>
        <fullName evidence="2">Uncharacterized protein</fullName>
    </submittedName>
</protein>
<dbReference type="EMBL" id="BOPF01000006">
    <property type="protein sequence ID" value="GIJ45172.1"/>
    <property type="molecule type" value="Genomic_DNA"/>
</dbReference>
<evidence type="ECO:0000313" key="3">
    <source>
        <dbReference type="Proteomes" id="UP000619260"/>
    </source>
</evidence>
<evidence type="ECO:0000313" key="2">
    <source>
        <dbReference type="EMBL" id="GIJ45172.1"/>
    </source>
</evidence>
<comment type="caution">
    <text evidence="2">The sequence shown here is derived from an EMBL/GenBank/DDBJ whole genome shotgun (WGS) entry which is preliminary data.</text>
</comment>
<gene>
    <name evidence="2" type="ORF">Val02_20580</name>
</gene>
<dbReference type="AlphaFoldDB" id="A0A8J3YJ01"/>